<reference evidence="1 2" key="1">
    <citation type="journal article" date="2011" name="Cell">
        <title>The monarch butterfly genome yields insights into long-distance migration.</title>
        <authorList>
            <person name="Zhan S."/>
            <person name="Merlin C."/>
            <person name="Boore J.L."/>
            <person name="Reppert S.M."/>
        </authorList>
    </citation>
    <scope>NUCLEOTIDE SEQUENCE [LARGE SCALE GENOMIC DNA]</scope>
    <source>
        <strain evidence="1">F-2</strain>
    </source>
</reference>
<protein>
    <submittedName>
        <fullName evidence="1">Uncharacterized protein</fullName>
    </submittedName>
</protein>
<organism evidence="1 2">
    <name type="scientific">Danaus plexippus plexippus</name>
    <dbReference type="NCBI Taxonomy" id="278856"/>
    <lineage>
        <taxon>Eukaryota</taxon>
        <taxon>Metazoa</taxon>
        <taxon>Ecdysozoa</taxon>
        <taxon>Arthropoda</taxon>
        <taxon>Hexapoda</taxon>
        <taxon>Insecta</taxon>
        <taxon>Pterygota</taxon>
        <taxon>Neoptera</taxon>
        <taxon>Endopterygota</taxon>
        <taxon>Lepidoptera</taxon>
        <taxon>Glossata</taxon>
        <taxon>Ditrysia</taxon>
        <taxon>Papilionoidea</taxon>
        <taxon>Nymphalidae</taxon>
        <taxon>Danainae</taxon>
        <taxon>Danaini</taxon>
        <taxon>Danaina</taxon>
        <taxon>Danaus</taxon>
        <taxon>Danaus</taxon>
    </lineage>
</organism>
<dbReference type="KEGG" id="dpl:KGM_208351"/>
<proteinExistence type="predicted"/>
<evidence type="ECO:0000313" key="2">
    <source>
        <dbReference type="Proteomes" id="UP000007151"/>
    </source>
</evidence>
<gene>
    <name evidence="1" type="ORF">KGM_208351</name>
</gene>
<accession>A0A212F2B7</accession>
<keyword evidence="2" id="KW-1185">Reference proteome</keyword>
<name>A0A212F2B7_DANPL</name>
<sequence>MLLVASSCYHIPTLTTVTVTKVAIYIRLCPHLTYDVTTEVRESGNCDKLEQGITERRYIGNCNMI</sequence>
<evidence type="ECO:0000313" key="1">
    <source>
        <dbReference type="EMBL" id="OWR47885.1"/>
    </source>
</evidence>
<dbReference type="AlphaFoldDB" id="A0A212F2B7"/>
<dbReference type="InParanoid" id="A0A212F2B7"/>
<dbReference type="Proteomes" id="UP000007151">
    <property type="component" value="Unassembled WGS sequence"/>
</dbReference>
<comment type="caution">
    <text evidence="1">The sequence shown here is derived from an EMBL/GenBank/DDBJ whole genome shotgun (WGS) entry which is preliminary data.</text>
</comment>
<dbReference type="EMBL" id="AGBW02010763">
    <property type="protein sequence ID" value="OWR47885.1"/>
    <property type="molecule type" value="Genomic_DNA"/>
</dbReference>